<keyword evidence="2" id="KW-1133">Transmembrane helix</keyword>
<keyword evidence="2" id="KW-0812">Transmembrane</keyword>
<protein>
    <submittedName>
        <fullName evidence="3">Uncharacterized protein</fullName>
    </submittedName>
</protein>
<evidence type="ECO:0000313" key="4">
    <source>
        <dbReference type="Proteomes" id="UP001596067"/>
    </source>
</evidence>
<evidence type="ECO:0000313" key="3">
    <source>
        <dbReference type="EMBL" id="MFC5889355.1"/>
    </source>
</evidence>
<dbReference type="RefSeq" id="WP_313766121.1">
    <property type="nucleotide sequence ID" value="NZ_BAAAVH010000048.1"/>
</dbReference>
<name>A0ABW1F640_9ACTN</name>
<feature type="region of interest" description="Disordered" evidence="1">
    <location>
        <begin position="143"/>
        <end position="218"/>
    </location>
</feature>
<dbReference type="Proteomes" id="UP001596067">
    <property type="component" value="Unassembled WGS sequence"/>
</dbReference>
<proteinExistence type="predicted"/>
<gene>
    <name evidence="3" type="ORF">ACFP0N_30730</name>
</gene>
<feature type="transmembrane region" description="Helical" evidence="2">
    <location>
        <begin position="20"/>
        <end position="46"/>
    </location>
</feature>
<feature type="compositionally biased region" description="Basic and acidic residues" evidence="1">
    <location>
        <begin position="147"/>
        <end position="173"/>
    </location>
</feature>
<keyword evidence="4" id="KW-1185">Reference proteome</keyword>
<comment type="caution">
    <text evidence="3">The sequence shown here is derived from an EMBL/GenBank/DDBJ whole genome shotgun (WGS) entry which is preliminary data.</text>
</comment>
<evidence type="ECO:0000256" key="1">
    <source>
        <dbReference type="SAM" id="MobiDB-lite"/>
    </source>
</evidence>
<dbReference type="EMBL" id="JBHSOD010000055">
    <property type="protein sequence ID" value="MFC5889355.1"/>
    <property type="molecule type" value="Genomic_DNA"/>
</dbReference>
<sequence>MPWDSTVAPVRSQGKARRRLQWLGMTVLLALGVVELMGGTGGLFALPRASAGVAGASVEDLARRIGCTADITADTADLRQGLCNVGEDEVWIATFPNTGAQTVWTSGAEEYGGSYLVGDRWVVVLSDTTADFLHQKLGGVVTSGTDHTGHGDQGDHVDGDHGDHADEGGHGDHGAGAGNGQGAGADAGQGAGDSAGQGAGADHGSGTDQDGHDPSGVG</sequence>
<feature type="compositionally biased region" description="Basic and acidic residues" evidence="1">
    <location>
        <begin position="209"/>
        <end position="218"/>
    </location>
</feature>
<reference evidence="4" key="1">
    <citation type="journal article" date="2019" name="Int. J. Syst. Evol. Microbiol.">
        <title>The Global Catalogue of Microorganisms (GCM) 10K type strain sequencing project: providing services to taxonomists for standard genome sequencing and annotation.</title>
        <authorList>
            <consortium name="The Broad Institute Genomics Platform"/>
            <consortium name="The Broad Institute Genome Sequencing Center for Infectious Disease"/>
            <person name="Wu L."/>
            <person name="Ma J."/>
        </authorList>
    </citation>
    <scope>NUCLEOTIDE SEQUENCE [LARGE SCALE GENOMIC DNA]</scope>
    <source>
        <strain evidence="4">CGMCC 4.1469</strain>
    </source>
</reference>
<keyword evidence="2" id="KW-0472">Membrane</keyword>
<evidence type="ECO:0000256" key="2">
    <source>
        <dbReference type="SAM" id="Phobius"/>
    </source>
</evidence>
<organism evidence="3 4">
    <name type="scientific">Kitasatospora aburaviensis</name>
    <dbReference type="NCBI Taxonomy" id="67265"/>
    <lineage>
        <taxon>Bacteria</taxon>
        <taxon>Bacillati</taxon>
        <taxon>Actinomycetota</taxon>
        <taxon>Actinomycetes</taxon>
        <taxon>Kitasatosporales</taxon>
        <taxon>Streptomycetaceae</taxon>
        <taxon>Kitasatospora</taxon>
    </lineage>
</organism>
<accession>A0ABW1F640</accession>
<feature type="compositionally biased region" description="Gly residues" evidence="1">
    <location>
        <begin position="174"/>
        <end position="203"/>
    </location>
</feature>